<organism evidence="3 4">
    <name type="scientific">Ornithinibacter aureus</name>
    <dbReference type="NCBI Taxonomy" id="622664"/>
    <lineage>
        <taxon>Bacteria</taxon>
        <taxon>Bacillati</taxon>
        <taxon>Actinomycetota</taxon>
        <taxon>Actinomycetes</taxon>
        <taxon>Micrococcales</taxon>
        <taxon>Intrasporangiaceae</taxon>
        <taxon>Ornithinibacter</taxon>
    </lineage>
</organism>
<dbReference type="SUPFAM" id="SSF52540">
    <property type="entry name" value="P-loop containing nucleoside triphosphate hydrolases"/>
    <property type="match status" value="1"/>
</dbReference>
<comment type="caution">
    <text evidence="3">The sequence shown here is derived from an EMBL/GenBank/DDBJ whole genome shotgun (WGS) entry which is preliminary data.</text>
</comment>
<feature type="domain" description="Helicase ATP-binding" evidence="2">
    <location>
        <begin position="172"/>
        <end position="339"/>
    </location>
</feature>
<reference evidence="4" key="1">
    <citation type="journal article" date="2019" name="Int. J. Syst. Evol. Microbiol.">
        <title>The Global Catalogue of Microorganisms (GCM) 10K type strain sequencing project: providing services to taxonomists for standard genome sequencing and annotation.</title>
        <authorList>
            <consortium name="The Broad Institute Genomics Platform"/>
            <consortium name="The Broad Institute Genome Sequencing Center for Infectious Disease"/>
            <person name="Wu L."/>
            <person name="Ma J."/>
        </authorList>
    </citation>
    <scope>NUCLEOTIDE SEQUENCE [LARGE SCALE GENOMIC DNA]</scope>
    <source>
        <strain evidence="4">JCM 17738</strain>
    </source>
</reference>
<evidence type="ECO:0000259" key="2">
    <source>
        <dbReference type="PROSITE" id="PS51192"/>
    </source>
</evidence>
<protein>
    <recommendedName>
        <fullName evidence="2">Helicase ATP-binding domain-containing protein</fullName>
    </recommendedName>
</protein>
<accession>A0ABP8JZ36</accession>
<feature type="region of interest" description="Disordered" evidence="1">
    <location>
        <begin position="349"/>
        <end position="415"/>
    </location>
</feature>
<dbReference type="InterPro" id="IPR014001">
    <property type="entry name" value="Helicase_ATP-bd"/>
</dbReference>
<proteinExistence type="predicted"/>
<dbReference type="InterPro" id="IPR027417">
    <property type="entry name" value="P-loop_NTPase"/>
</dbReference>
<dbReference type="Gene3D" id="3.40.50.300">
    <property type="entry name" value="P-loop containing nucleotide triphosphate hydrolases"/>
    <property type="match status" value="1"/>
</dbReference>
<sequence length="415" mass="45325">MEQETCDDVILPALEGVGWSPDQIRPQVSVKARRVVSAGGAARTIANGVVDYVLEIVPGLPLAVVEAKRAHRSAADGVQQAIRYAEQLDVPLAYASNGSEVIERDMVLGVERVISTFPTPPEMWARYAEQHGLDDETGALLRQGFNRNKRMASGEVMQPRWYQSTAVHGALAAMARGERRLLLLMATGTGKTFTAMQIVHKLRAHAKVVTPERNYRVLYLADRDALLKQPMGKDFSPAFGGDPLMRVSGAANRSREIYFATYQSLTGVGDEDELFREYPPDFFDLVIVDECHRGSASENSSWRRVLDHFASAVQLGLTATPKQDDTVDTYRYFGEPLFTYSLRQGHRGRVPGALPSSTCGPEPGLGRLGAGPGAARPLRPGDPRGPLHHPRLRAGSSPADADRRRCAVPVTDSAT</sequence>
<dbReference type="SMART" id="SM00487">
    <property type="entry name" value="DEXDc"/>
    <property type="match status" value="1"/>
</dbReference>
<dbReference type="InterPro" id="IPR050742">
    <property type="entry name" value="Helicase_Restrict-Modif_Enz"/>
</dbReference>
<evidence type="ECO:0000256" key="1">
    <source>
        <dbReference type="SAM" id="MobiDB-lite"/>
    </source>
</evidence>
<dbReference type="Pfam" id="PF04851">
    <property type="entry name" value="ResIII"/>
    <property type="match status" value="1"/>
</dbReference>
<evidence type="ECO:0000313" key="4">
    <source>
        <dbReference type="Proteomes" id="UP001500390"/>
    </source>
</evidence>
<dbReference type="PROSITE" id="PS51192">
    <property type="entry name" value="HELICASE_ATP_BIND_1"/>
    <property type="match status" value="1"/>
</dbReference>
<dbReference type="PANTHER" id="PTHR47396">
    <property type="entry name" value="TYPE I RESTRICTION ENZYME ECOKI R PROTEIN"/>
    <property type="match status" value="1"/>
</dbReference>
<dbReference type="InterPro" id="IPR006935">
    <property type="entry name" value="Helicase/UvrB_N"/>
</dbReference>
<evidence type="ECO:0000313" key="3">
    <source>
        <dbReference type="EMBL" id="GAA4398162.1"/>
    </source>
</evidence>
<keyword evidence="4" id="KW-1185">Reference proteome</keyword>
<dbReference type="EMBL" id="BAABFX010000031">
    <property type="protein sequence ID" value="GAA4398162.1"/>
    <property type="molecule type" value="Genomic_DNA"/>
</dbReference>
<dbReference type="PANTHER" id="PTHR47396:SF1">
    <property type="entry name" value="ATP-DEPENDENT HELICASE IRC3-RELATED"/>
    <property type="match status" value="1"/>
</dbReference>
<gene>
    <name evidence="3" type="ORF">GCM10023153_22740</name>
</gene>
<dbReference type="Gene3D" id="3.90.1570.30">
    <property type="match status" value="1"/>
</dbReference>
<dbReference type="CDD" id="cd18032">
    <property type="entry name" value="DEXHc_RE_I_III_res"/>
    <property type="match status" value="1"/>
</dbReference>
<name>A0ABP8JZ36_9MICO</name>
<dbReference type="Proteomes" id="UP001500390">
    <property type="component" value="Unassembled WGS sequence"/>
</dbReference>